<protein>
    <submittedName>
        <fullName evidence="1">Uncharacterized protein</fullName>
    </submittedName>
</protein>
<dbReference type="Proteomes" id="UP000692954">
    <property type="component" value="Unassembled WGS sequence"/>
</dbReference>
<comment type="caution">
    <text evidence="1">The sequence shown here is derived from an EMBL/GenBank/DDBJ whole genome shotgun (WGS) entry which is preliminary data.</text>
</comment>
<reference evidence="1" key="1">
    <citation type="submission" date="2021-01" db="EMBL/GenBank/DDBJ databases">
        <authorList>
            <consortium name="Genoscope - CEA"/>
            <person name="William W."/>
        </authorList>
    </citation>
    <scope>NUCLEOTIDE SEQUENCE</scope>
</reference>
<name>A0A8S1RBG9_9CILI</name>
<accession>A0A8S1RBG9</accession>
<dbReference type="AlphaFoldDB" id="A0A8S1RBG9"/>
<organism evidence="1 2">
    <name type="scientific">Paramecium sonneborni</name>
    <dbReference type="NCBI Taxonomy" id="65129"/>
    <lineage>
        <taxon>Eukaryota</taxon>
        <taxon>Sar</taxon>
        <taxon>Alveolata</taxon>
        <taxon>Ciliophora</taxon>
        <taxon>Intramacronucleata</taxon>
        <taxon>Oligohymenophorea</taxon>
        <taxon>Peniculida</taxon>
        <taxon>Parameciidae</taxon>
        <taxon>Paramecium</taxon>
    </lineage>
</organism>
<evidence type="ECO:0000313" key="2">
    <source>
        <dbReference type="Proteomes" id="UP000692954"/>
    </source>
</evidence>
<gene>
    <name evidence="1" type="ORF">PSON_ATCC_30995.1.T1530069</name>
</gene>
<proteinExistence type="predicted"/>
<sequence length="53" mass="6028">MAISQCDSKSVVGGVNIATNNIFLQKRLSISQPHKMLRLQLTIHYLESWTDLQ</sequence>
<evidence type="ECO:0000313" key="1">
    <source>
        <dbReference type="EMBL" id="CAD8124733.1"/>
    </source>
</evidence>
<keyword evidence="2" id="KW-1185">Reference proteome</keyword>
<dbReference type="EMBL" id="CAJJDN010000153">
    <property type="protein sequence ID" value="CAD8124733.1"/>
    <property type="molecule type" value="Genomic_DNA"/>
</dbReference>